<accession>A0A4U1BAJ3</accession>
<evidence type="ECO:0000313" key="2">
    <source>
        <dbReference type="EMBL" id="TKB47856.1"/>
    </source>
</evidence>
<proteinExistence type="predicted"/>
<keyword evidence="1" id="KW-0732">Signal</keyword>
<evidence type="ECO:0000313" key="3">
    <source>
        <dbReference type="Proteomes" id="UP000307999"/>
    </source>
</evidence>
<reference evidence="2 3" key="1">
    <citation type="submission" date="2019-04" db="EMBL/GenBank/DDBJ databases">
        <title>Thalassotalea guangxiensis sp. nov., isolated from sediment of the coastal wetland.</title>
        <authorList>
            <person name="Zheng S."/>
            <person name="Zhang D."/>
        </authorList>
    </citation>
    <scope>NUCLEOTIDE SEQUENCE [LARGE SCALE GENOMIC DNA]</scope>
    <source>
        <strain evidence="2 3">ZS-4</strain>
    </source>
</reference>
<organism evidence="2 3">
    <name type="scientific">Thalassotalea mangrovi</name>
    <dbReference type="NCBI Taxonomy" id="2572245"/>
    <lineage>
        <taxon>Bacteria</taxon>
        <taxon>Pseudomonadati</taxon>
        <taxon>Pseudomonadota</taxon>
        <taxon>Gammaproteobacteria</taxon>
        <taxon>Alteromonadales</taxon>
        <taxon>Colwelliaceae</taxon>
        <taxon>Thalassotalea</taxon>
    </lineage>
</organism>
<dbReference type="AlphaFoldDB" id="A0A4U1BAJ3"/>
<keyword evidence="3" id="KW-1185">Reference proteome</keyword>
<comment type="caution">
    <text evidence="2">The sequence shown here is derived from an EMBL/GenBank/DDBJ whole genome shotgun (WGS) entry which is preliminary data.</text>
</comment>
<sequence length="123" mass="12023">MKTLTIVSFTLLTFISGSAAAAGGASEHSARAGKHSSLAVSNAGVASGKAVSGVVAVPLTALGAVGNASGKAGDALMTNALTTEPLPISDVTVTSAPVTNVNPDPAPNVVINIENQQASENQE</sequence>
<gene>
    <name evidence="2" type="ORF">E8M12_00155</name>
</gene>
<dbReference type="OrthoDB" id="9869792at2"/>
<dbReference type="Proteomes" id="UP000307999">
    <property type="component" value="Unassembled WGS sequence"/>
</dbReference>
<dbReference type="RefSeq" id="WP_136734044.1">
    <property type="nucleotide sequence ID" value="NZ_SWDB01000001.1"/>
</dbReference>
<dbReference type="EMBL" id="SWDB01000001">
    <property type="protein sequence ID" value="TKB47856.1"/>
    <property type="molecule type" value="Genomic_DNA"/>
</dbReference>
<name>A0A4U1BAJ3_9GAMM</name>
<feature type="signal peptide" evidence="1">
    <location>
        <begin position="1"/>
        <end position="21"/>
    </location>
</feature>
<protein>
    <submittedName>
        <fullName evidence="2">Uncharacterized protein</fullName>
    </submittedName>
</protein>
<feature type="chain" id="PRO_5020419065" evidence="1">
    <location>
        <begin position="22"/>
        <end position="123"/>
    </location>
</feature>
<evidence type="ECO:0000256" key="1">
    <source>
        <dbReference type="SAM" id="SignalP"/>
    </source>
</evidence>